<proteinExistence type="predicted"/>
<dbReference type="STRING" id="100816.A0A175VSE0"/>
<dbReference type="Pfam" id="PF03372">
    <property type="entry name" value="Exo_endo_phos"/>
    <property type="match status" value="1"/>
</dbReference>
<organism evidence="2 3">
    <name type="scientific">Madurella mycetomatis</name>
    <dbReference type="NCBI Taxonomy" id="100816"/>
    <lineage>
        <taxon>Eukaryota</taxon>
        <taxon>Fungi</taxon>
        <taxon>Dikarya</taxon>
        <taxon>Ascomycota</taxon>
        <taxon>Pezizomycotina</taxon>
        <taxon>Sordariomycetes</taxon>
        <taxon>Sordariomycetidae</taxon>
        <taxon>Sordariales</taxon>
        <taxon>Sordariales incertae sedis</taxon>
        <taxon>Madurella</taxon>
    </lineage>
</organism>
<dbReference type="InterPro" id="IPR005135">
    <property type="entry name" value="Endo/exonuclease/phosphatase"/>
</dbReference>
<dbReference type="Proteomes" id="UP000078237">
    <property type="component" value="Unassembled WGS sequence"/>
</dbReference>
<keyword evidence="3" id="KW-1185">Reference proteome</keyword>
<dbReference type="GO" id="GO:0003824">
    <property type="term" value="F:catalytic activity"/>
    <property type="evidence" value="ECO:0007669"/>
    <property type="project" value="InterPro"/>
</dbReference>
<gene>
    <name evidence="2" type="ORF">MMYC01_210413</name>
</gene>
<dbReference type="AlphaFoldDB" id="A0A175VSE0"/>
<evidence type="ECO:0000259" key="1">
    <source>
        <dbReference type="Pfam" id="PF03372"/>
    </source>
</evidence>
<protein>
    <submittedName>
        <fullName evidence="2">Nocturnin</fullName>
    </submittedName>
</protein>
<feature type="domain" description="Endonuclease/exonuclease/phosphatase" evidence="1">
    <location>
        <begin position="18"/>
        <end position="140"/>
    </location>
</feature>
<accession>A0A175VSE0</accession>
<comment type="caution">
    <text evidence="2">The sequence shown here is derived from an EMBL/GenBank/DDBJ whole genome shotgun (WGS) entry which is preliminary data.</text>
</comment>
<dbReference type="EMBL" id="LCTW02000437">
    <property type="protein sequence ID" value="KXX73674.1"/>
    <property type="molecule type" value="Genomic_DNA"/>
</dbReference>
<evidence type="ECO:0000313" key="2">
    <source>
        <dbReference type="EMBL" id="KXX73674.1"/>
    </source>
</evidence>
<dbReference type="OrthoDB" id="276515at2759"/>
<dbReference type="Gene3D" id="3.60.10.10">
    <property type="entry name" value="Endonuclease/exonuclease/phosphatase"/>
    <property type="match status" value="1"/>
</dbReference>
<evidence type="ECO:0000313" key="3">
    <source>
        <dbReference type="Proteomes" id="UP000078237"/>
    </source>
</evidence>
<dbReference type="InterPro" id="IPR036691">
    <property type="entry name" value="Endo/exonu/phosph_ase_sf"/>
</dbReference>
<sequence length="151" mass="16914">MGLFRHRETKTAVVFMSTHLDHRGEIAREESARLLLKLARTWPGDPHVPVFLGGDLNSKPSGGAYKILASPSSGMTDISDIVQDDAKYGHGEITYTSFGETDGEPRRIDFLFVRSRESLNFLTYSILSNRFDDMVYLSDHRPVVADVEVPV</sequence>
<reference evidence="2 3" key="1">
    <citation type="journal article" date="2016" name="Genome Announc.">
        <title>Genome Sequence of Madurella mycetomatis mm55, Isolated from a Human Mycetoma Case in Sudan.</title>
        <authorList>
            <person name="Smit S."/>
            <person name="Derks M.F."/>
            <person name="Bervoets S."/>
            <person name="Fahal A."/>
            <person name="van Leeuwen W."/>
            <person name="van Belkum A."/>
            <person name="van de Sande W.W."/>
        </authorList>
    </citation>
    <scope>NUCLEOTIDE SEQUENCE [LARGE SCALE GENOMIC DNA]</scope>
    <source>
        <strain evidence="3">mm55</strain>
    </source>
</reference>
<name>A0A175VSE0_9PEZI</name>
<dbReference type="SUPFAM" id="SSF56219">
    <property type="entry name" value="DNase I-like"/>
    <property type="match status" value="1"/>
</dbReference>
<dbReference type="VEuPathDB" id="FungiDB:MMYC01_210413"/>